<accession>A0A2K3DWU4</accession>
<dbReference type="RefSeq" id="XP_042925947.1">
    <property type="nucleotide sequence ID" value="XM_043060816.1"/>
</dbReference>
<dbReference type="Gramene" id="PNW85004">
    <property type="protein sequence ID" value="PNW85004"/>
    <property type="gene ID" value="CHLRE_03g167622v5"/>
</dbReference>
<keyword evidence="2" id="KW-1185">Reference proteome</keyword>
<gene>
    <name evidence="1" type="ORF">CHLRE_03g167622v5</name>
</gene>
<organism evidence="1 2">
    <name type="scientific">Chlamydomonas reinhardtii</name>
    <name type="common">Chlamydomonas smithii</name>
    <dbReference type="NCBI Taxonomy" id="3055"/>
    <lineage>
        <taxon>Eukaryota</taxon>
        <taxon>Viridiplantae</taxon>
        <taxon>Chlorophyta</taxon>
        <taxon>core chlorophytes</taxon>
        <taxon>Chlorophyceae</taxon>
        <taxon>CS clade</taxon>
        <taxon>Chlamydomonadales</taxon>
        <taxon>Chlamydomonadaceae</taxon>
        <taxon>Chlamydomonas</taxon>
    </lineage>
</organism>
<dbReference type="EMBL" id="CM008964">
    <property type="protein sequence ID" value="PNW85003.1"/>
    <property type="molecule type" value="Genomic_DNA"/>
</dbReference>
<name>A0A2K3DWU4_CHLRE</name>
<reference evidence="1" key="2">
    <citation type="submission" date="2017-07" db="EMBL/GenBank/DDBJ databases">
        <title>WGS assembly of Chlamydomonas reinhardtii.</title>
        <authorList>
            <consortium name="Chlamydomonas Annotation Team"/>
            <consortium name="JGI Annotation Team"/>
            <person name="Merchant S.S."/>
            <person name="Prochnik S.E."/>
            <person name="Vallon O."/>
            <person name="Harris E.H."/>
            <person name="Karpowicz S.J."/>
            <person name="Witman G.B."/>
            <person name="Terry A."/>
            <person name="Salamov A."/>
            <person name="Fritz-Laylin L.K."/>
            <person name="Marechal-Drouard L."/>
            <person name="Marshall W.F."/>
            <person name="Qu L.H."/>
            <person name="Nelson D.R."/>
            <person name="Sanderfoot A.A."/>
            <person name="Spalding M.H."/>
            <person name="Kapitonov V.V."/>
            <person name="Ren Q."/>
            <person name="Ferris P."/>
            <person name="Lindquist E."/>
            <person name="Shapiro H."/>
            <person name="Lucas S.M."/>
            <person name="Grimwood J."/>
            <person name="Schmutz J."/>
            <person name="Grigoriev I.V."/>
            <person name="Rokhsar D.S."/>
        </authorList>
    </citation>
    <scope>NUCLEOTIDE SEQUENCE</scope>
    <source>
        <strain evidence="1">CC-503 cw92 mt+</strain>
    </source>
</reference>
<reference evidence="1 2" key="1">
    <citation type="journal article" date="2007" name="Science">
        <title>The Chlamydomonas genome reveals the evolution of key animal and plant functions.</title>
        <authorList>
            <person name="Merchant S.S."/>
            <person name="Prochnik S.E."/>
            <person name="Vallon O."/>
            <person name="Harris E.H."/>
            <person name="Karpowicz S.J."/>
            <person name="Witman G.B."/>
            <person name="Terry A."/>
            <person name="Salamov A."/>
            <person name="Fritz-Laylin L.K."/>
            <person name="Marechal-Drouard L."/>
            <person name="Marshall W.F."/>
            <person name="Qu L.H."/>
            <person name="Nelson D.R."/>
            <person name="Sanderfoot A.A."/>
            <person name="Spalding M.H."/>
            <person name="Kapitonov V.V."/>
            <person name="Ren Q."/>
            <person name="Ferris P."/>
            <person name="Lindquist E."/>
            <person name="Shapiro H."/>
            <person name="Lucas S.M."/>
            <person name="Grimwood J."/>
            <person name="Schmutz J."/>
            <person name="Cardol P."/>
            <person name="Cerutti H."/>
            <person name="Chanfreau G."/>
            <person name="Chen C.L."/>
            <person name="Cognat V."/>
            <person name="Croft M.T."/>
            <person name="Dent R."/>
            <person name="Dutcher S."/>
            <person name="Fernandez E."/>
            <person name="Fukuzawa H."/>
            <person name="Gonzalez-Ballester D."/>
            <person name="Gonzalez-Halphen D."/>
            <person name="Hallmann A."/>
            <person name="Hanikenne M."/>
            <person name="Hippler M."/>
            <person name="Inwood W."/>
            <person name="Jabbari K."/>
            <person name="Kalanon M."/>
            <person name="Kuras R."/>
            <person name="Lefebvre P.A."/>
            <person name="Lemaire S.D."/>
            <person name="Lobanov A.V."/>
            <person name="Lohr M."/>
            <person name="Manuell A."/>
            <person name="Meier I."/>
            <person name="Mets L."/>
            <person name="Mittag M."/>
            <person name="Mittelmeier T."/>
            <person name="Moroney J.V."/>
            <person name="Moseley J."/>
            <person name="Napoli C."/>
            <person name="Nedelcu A.M."/>
            <person name="Niyogi K."/>
            <person name="Novoselov S.V."/>
            <person name="Paulsen I.T."/>
            <person name="Pazour G."/>
            <person name="Purton S."/>
            <person name="Ral J.P."/>
            <person name="Riano-Pachon D.M."/>
            <person name="Riekhof W."/>
            <person name="Rymarquis L."/>
            <person name="Schroda M."/>
            <person name="Stern D."/>
            <person name="Umen J."/>
            <person name="Willows R."/>
            <person name="Wilson N."/>
            <person name="Zimmer S.L."/>
            <person name="Allmer J."/>
            <person name="Balk J."/>
            <person name="Bisova K."/>
            <person name="Chen C.J."/>
            <person name="Elias M."/>
            <person name="Gendler K."/>
            <person name="Hauser C."/>
            <person name="Lamb M.R."/>
            <person name="Ledford H."/>
            <person name="Long J.C."/>
            <person name="Minagawa J."/>
            <person name="Page M.D."/>
            <person name="Pan J."/>
            <person name="Pootakham W."/>
            <person name="Roje S."/>
            <person name="Rose A."/>
            <person name="Stahlberg E."/>
            <person name="Terauchi A.M."/>
            <person name="Yang P."/>
            <person name="Ball S."/>
            <person name="Bowler C."/>
            <person name="Dieckmann C.L."/>
            <person name="Gladyshev V.N."/>
            <person name="Green P."/>
            <person name="Jorgensen R."/>
            <person name="Mayfield S."/>
            <person name="Mueller-Roeber B."/>
            <person name="Rajamani S."/>
            <person name="Sayre R.T."/>
            <person name="Brokstein P."/>
            <person name="Dubchak I."/>
            <person name="Goodstein D."/>
            <person name="Hornick L."/>
            <person name="Huang Y.W."/>
            <person name="Jhaveri J."/>
            <person name="Luo Y."/>
            <person name="Martinez D."/>
            <person name="Ngau W.C."/>
            <person name="Otillar B."/>
            <person name="Poliakov A."/>
            <person name="Porter A."/>
            <person name="Szajkowski L."/>
            <person name="Werner G."/>
            <person name="Zhou K."/>
            <person name="Grigoriev I.V."/>
            <person name="Rokhsar D.S."/>
            <person name="Grossman A.R."/>
        </authorList>
    </citation>
    <scope>NUCLEOTIDE SEQUENCE [LARGE SCALE GENOMIC DNA]</scope>
    <source>
        <strain evidence="2">CC-503</strain>
        <strain evidence="1">CC-503 cw92 mt+</strain>
    </source>
</reference>
<protein>
    <submittedName>
        <fullName evidence="1">Uncharacterized protein</fullName>
    </submittedName>
</protein>
<dbReference type="RefSeq" id="XP_042925946.1">
    <property type="nucleotide sequence ID" value="XM_043060815.1"/>
</dbReference>
<dbReference type="Gramene" id="PNW85003">
    <property type="protein sequence ID" value="PNW85003"/>
    <property type="gene ID" value="CHLRE_03g167622v5"/>
</dbReference>
<dbReference type="EMBL" id="CM008964">
    <property type="protein sequence ID" value="PNW85004.1"/>
    <property type="molecule type" value="Genomic_DNA"/>
</dbReference>
<evidence type="ECO:0000313" key="1">
    <source>
        <dbReference type="EMBL" id="PNW85004.1"/>
    </source>
</evidence>
<dbReference type="AlphaFoldDB" id="A0A2K3DWU4"/>
<dbReference type="KEGG" id="cre:CHLRE_03g167622v5"/>
<dbReference type="GeneID" id="66052811"/>
<evidence type="ECO:0000313" key="2">
    <source>
        <dbReference type="Proteomes" id="UP000006906"/>
    </source>
</evidence>
<sequence>MRRAVFSFVPDRCSQACVVARVWDLAPVGEDGGATRDGVRAGGRGAPAADLGRRPWRPTCVPVGYVPGRGPVGAGARPCNHWFRHTARPRLTNVELALPLPQRWRPPRPLPGVGVNGAAPESGTFSCGHAGCWVPPPALALLAGLALGCAVARFPLCAAAGGRPLAGAAWTSKDGRAGAPEGLGGVDCCQRSSREVGQVQAKVYCQGADPVSSQREVAPRLRRLEVEEAARNYA</sequence>
<proteinExistence type="predicted"/>
<dbReference type="Proteomes" id="UP000006906">
    <property type="component" value="Chromosome 3"/>
</dbReference>